<gene>
    <name evidence="2" type="ORF">PS833_05010</name>
</gene>
<dbReference type="RefSeq" id="WP_150800225.1">
    <property type="nucleotide sequence ID" value="NZ_CABVHU010000015.1"/>
</dbReference>
<dbReference type="Proteomes" id="UP000409037">
    <property type="component" value="Unassembled WGS sequence"/>
</dbReference>
<reference evidence="2 3" key="1">
    <citation type="submission" date="2019-09" db="EMBL/GenBank/DDBJ databases">
        <authorList>
            <person name="Chandra G."/>
            <person name="Truman W A."/>
        </authorList>
    </citation>
    <scope>NUCLEOTIDE SEQUENCE [LARGE SCALE GENOMIC DNA]</scope>
    <source>
        <strain evidence="2">PS833</strain>
    </source>
</reference>
<sequence length="80" mass="8445">MSKNKQNRPTTCYFPESRVTPQTTPDTEVSPPIDADAPAQAPATAGISSRRANFAAPGDRDDKKRTKGSGLDSLGGGRLD</sequence>
<evidence type="ECO:0000313" key="3">
    <source>
        <dbReference type="Proteomes" id="UP000409037"/>
    </source>
</evidence>
<dbReference type="AlphaFoldDB" id="A0A5E7EXG7"/>
<feature type="compositionally biased region" description="Polar residues" evidence="1">
    <location>
        <begin position="1"/>
        <end position="10"/>
    </location>
</feature>
<organism evidence="2 3">
    <name type="scientific">Pseudomonas fluorescens</name>
    <dbReference type="NCBI Taxonomy" id="294"/>
    <lineage>
        <taxon>Bacteria</taxon>
        <taxon>Pseudomonadati</taxon>
        <taxon>Pseudomonadota</taxon>
        <taxon>Gammaproteobacteria</taxon>
        <taxon>Pseudomonadales</taxon>
        <taxon>Pseudomonadaceae</taxon>
        <taxon>Pseudomonas</taxon>
    </lineage>
</organism>
<evidence type="ECO:0000313" key="2">
    <source>
        <dbReference type="EMBL" id="VVO31202.1"/>
    </source>
</evidence>
<feature type="region of interest" description="Disordered" evidence="1">
    <location>
        <begin position="1"/>
        <end position="80"/>
    </location>
</feature>
<feature type="compositionally biased region" description="Low complexity" evidence="1">
    <location>
        <begin position="31"/>
        <end position="45"/>
    </location>
</feature>
<name>A0A5E7EXG7_PSEFL</name>
<dbReference type="EMBL" id="CABVHU010000015">
    <property type="protein sequence ID" value="VVO31202.1"/>
    <property type="molecule type" value="Genomic_DNA"/>
</dbReference>
<accession>A0A5E7EXG7</accession>
<proteinExistence type="predicted"/>
<protein>
    <submittedName>
        <fullName evidence="2">Uncharacterized protein</fullName>
    </submittedName>
</protein>
<evidence type="ECO:0000256" key="1">
    <source>
        <dbReference type="SAM" id="MobiDB-lite"/>
    </source>
</evidence>